<name>A0AAN9P4C8_PSOTE</name>
<dbReference type="Proteomes" id="UP001386955">
    <property type="component" value="Unassembled WGS sequence"/>
</dbReference>
<proteinExistence type="predicted"/>
<evidence type="ECO:0000313" key="3">
    <source>
        <dbReference type="Proteomes" id="UP001386955"/>
    </source>
</evidence>
<protein>
    <submittedName>
        <fullName evidence="2">Uncharacterized protein</fullName>
    </submittedName>
</protein>
<keyword evidence="1" id="KW-1133">Transmembrane helix</keyword>
<keyword evidence="1" id="KW-0472">Membrane</keyword>
<evidence type="ECO:0000313" key="2">
    <source>
        <dbReference type="EMBL" id="KAK7381113.1"/>
    </source>
</evidence>
<accession>A0AAN9P4C8</accession>
<organism evidence="2 3">
    <name type="scientific">Psophocarpus tetragonolobus</name>
    <name type="common">Winged bean</name>
    <name type="synonym">Dolichos tetragonolobus</name>
    <dbReference type="NCBI Taxonomy" id="3891"/>
    <lineage>
        <taxon>Eukaryota</taxon>
        <taxon>Viridiplantae</taxon>
        <taxon>Streptophyta</taxon>
        <taxon>Embryophyta</taxon>
        <taxon>Tracheophyta</taxon>
        <taxon>Spermatophyta</taxon>
        <taxon>Magnoliopsida</taxon>
        <taxon>eudicotyledons</taxon>
        <taxon>Gunneridae</taxon>
        <taxon>Pentapetalae</taxon>
        <taxon>rosids</taxon>
        <taxon>fabids</taxon>
        <taxon>Fabales</taxon>
        <taxon>Fabaceae</taxon>
        <taxon>Papilionoideae</taxon>
        <taxon>50 kb inversion clade</taxon>
        <taxon>NPAAA clade</taxon>
        <taxon>indigoferoid/millettioid clade</taxon>
        <taxon>Phaseoleae</taxon>
        <taxon>Psophocarpus</taxon>
    </lineage>
</organism>
<gene>
    <name evidence="2" type="ORF">VNO78_33637</name>
</gene>
<evidence type="ECO:0000256" key="1">
    <source>
        <dbReference type="SAM" id="Phobius"/>
    </source>
</evidence>
<feature type="transmembrane region" description="Helical" evidence="1">
    <location>
        <begin position="46"/>
        <end position="67"/>
    </location>
</feature>
<dbReference type="AlphaFoldDB" id="A0AAN9P4C8"/>
<dbReference type="EMBL" id="JAYMYS010000009">
    <property type="protein sequence ID" value="KAK7381113.1"/>
    <property type="molecule type" value="Genomic_DNA"/>
</dbReference>
<comment type="caution">
    <text evidence="2">The sequence shown here is derived from an EMBL/GenBank/DDBJ whole genome shotgun (WGS) entry which is preliminary data.</text>
</comment>
<feature type="transmembrane region" description="Helical" evidence="1">
    <location>
        <begin position="7"/>
        <end position="26"/>
    </location>
</feature>
<keyword evidence="1" id="KW-0812">Transmembrane</keyword>
<keyword evidence="3" id="KW-1185">Reference proteome</keyword>
<reference evidence="2 3" key="1">
    <citation type="submission" date="2024-01" db="EMBL/GenBank/DDBJ databases">
        <title>The genomes of 5 underutilized Papilionoideae crops provide insights into root nodulation and disease resistanc.</title>
        <authorList>
            <person name="Jiang F."/>
        </authorList>
    </citation>
    <scope>NUCLEOTIDE SEQUENCE [LARGE SCALE GENOMIC DNA]</scope>
    <source>
        <strain evidence="2">DUOXIRENSHENG_FW03</strain>
        <tissue evidence="2">Leaves</tissue>
    </source>
</reference>
<sequence>MSIDSIIGLVIAVEFYISGTVIFYSLKPPFMQNWHLLEYVPPTKLLAFHPICVMPVLWRLAEIVVFCQRIEQGSIRHHCGNWVTLLVGIVLS</sequence>